<keyword evidence="2" id="KW-1185">Reference proteome</keyword>
<reference evidence="1 2" key="1">
    <citation type="submission" date="2012-05" db="EMBL/GenBank/DDBJ databases">
        <title>Recombination and specialization in a pathogen metapopulation.</title>
        <authorList>
            <person name="Gardiner A."/>
            <person name="Kemen E."/>
            <person name="Schultz-Larsen T."/>
            <person name="MacLean D."/>
            <person name="Van Oosterhout C."/>
            <person name="Jones J.D.G."/>
        </authorList>
    </citation>
    <scope>NUCLEOTIDE SEQUENCE [LARGE SCALE GENOMIC DNA]</scope>
    <source>
        <strain evidence="1 2">Ac Nc2</strain>
    </source>
</reference>
<dbReference type="EMBL" id="CAIX01000067">
    <property type="protein sequence ID" value="CCI10044.1"/>
    <property type="molecule type" value="Genomic_DNA"/>
</dbReference>
<dbReference type="InParanoid" id="A0A024FTQ8"/>
<comment type="caution">
    <text evidence="1">The sequence shown here is derived from an EMBL/GenBank/DDBJ whole genome shotgun (WGS) entry which is preliminary data.</text>
</comment>
<gene>
    <name evidence="1" type="ORF">BN9_051040</name>
</gene>
<sequence>MPRFAVSIDAGIQRRINKVNWLHRHRYTTSMTRFTKKRKRSYKKILDKIITSEAACADWKV</sequence>
<proteinExistence type="predicted"/>
<accession>A0A024FTQ8</accession>
<dbReference type="Proteomes" id="UP000053237">
    <property type="component" value="Unassembled WGS sequence"/>
</dbReference>
<evidence type="ECO:0000313" key="2">
    <source>
        <dbReference type="Proteomes" id="UP000053237"/>
    </source>
</evidence>
<name>A0A024FTQ8_9STRA</name>
<organism evidence="1 2">
    <name type="scientific">Albugo candida</name>
    <dbReference type="NCBI Taxonomy" id="65357"/>
    <lineage>
        <taxon>Eukaryota</taxon>
        <taxon>Sar</taxon>
        <taxon>Stramenopiles</taxon>
        <taxon>Oomycota</taxon>
        <taxon>Peronosporomycetes</taxon>
        <taxon>Albuginales</taxon>
        <taxon>Albuginaceae</taxon>
        <taxon>Albugo</taxon>
    </lineage>
</organism>
<protein>
    <submittedName>
        <fullName evidence="1">Uncharacterized protein</fullName>
    </submittedName>
</protein>
<dbReference type="AlphaFoldDB" id="A0A024FTQ8"/>
<evidence type="ECO:0000313" key="1">
    <source>
        <dbReference type="EMBL" id="CCI10044.1"/>
    </source>
</evidence>